<dbReference type="EMBL" id="CP120206">
    <property type="protein sequence ID" value="WET43084.1"/>
    <property type="molecule type" value="Genomic_DNA"/>
</dbReference>
<evidence type="ECO:0000313" key="2">
    <source>
        <dbReference type="EMBL" id="MEO3717570.1"/>
    </source>
</evidence>
<proteinExistence type="predicted"/>
<dbReference type="Gene3D" id="2.40.50.100">
    <property type="match status" value="1"/>
</dbReference>
<dbReference type="SUPFAM" id="SSF51230">
    <property type="entry name" value="Single hybrid motif"/>
    <property type="match status" value="1"/>
</dbReference>
<gene>
    <name evidence="3" type="ORF">P2W56_06410</name>
    <name evidence="2" type="ORF">QP460_008210</name>
</gene>
<dbReference type="InterPro" id="IPR011053">
    <property type="entry name" value="Single_hybrid_motif"/>
</dbReference>
<dbReference type="Proteomes" id="UP001220238">
    <property type="component" value="Chromosome"/>
</dbReference>
<sequence>MVNVCAPFAGVVRWEVAEKDSVTTGQVIAVVEAVKLEAPVLAPCPGTVAEVAADQFVDVEGGQLLARITPATHSTMAQNNGNENTSHEGK</sequence>
<protein>
    <submittedName>
        <fullName evidence="2">Acetyl-CoA carboxylase biotin carboxyl carrier protein subunit</fullName>
    </submittedName>
</protein>
<evidence type="ECO:0000313" key="3">
    <source>
        <dbReference type="EMBL" id="WET43084.1"/>
    </source>
</evidence>
<dbReference type="AlphaFoldDB" id="A0AAJ5Y8V1"/>
<feature type="domain" description="Lipoyl-binding" evidence="1">
    <location>
        <begin position="10"/>
        <end position="68"/>
    </location>
</feature>
<reference evidence="2" key="2">
    <citation type="submission" date="2023-05" db="EMBL/GenBank/DDBJ databases">
        <authorList>
            <person name="Du J."/>
        </authorList>
    </citation>
    <scope>NUCLEOTIDE SEQUENCE</scope>
    <source>
        <strain evidence="2">UMB1064</strain>
    </source>
</reference>
<dbReference type="CDD" id="cd06850">
    <property type="entry name" value="biotinyl_domain"/>
    <property type="match status" value="1"/>
</dbReference>
<accession>A0AAJ5Y8V1</accession>
<dbReference type="RefSeq" id="WP_005509454.1">
    <property type="nucleotide sequence ID" value="NZ_CP046975.1"/>
</dbReference>
<dbReference type="EMBL" id="JASOOY020000030">
    <property type="protein sequence ID" value="MEO3717570.1"/>
    <property type="molecule type" value="Genomic_DNA"/>
</dbReference>
<dbReference type="InterPro" id="IPR000089">
    <property type="entry name" value="Biotin_lipoyl"/>
</dbReference>
<name>A0AAJ5Y8V1_CORAY</name>
<reference evidence="3" key="1">
    <citation type="submission" date="2023-03" db="EMBL/GenBank/DDBJ databases">
        <title>Corynebacterium amycolatum SB-1.</title>
        <authorList>
            <person name="Jo H."/>
        </authorList>
    </citation>
    <scope>NUCLEOTIDE SEQUENCE</scope>
    <source>
        <strain evidence="3">SB-1</strain>
    </source>
</reference>
<evidence type="ECO:0000259" key="1">
    <source>
        <dbReference type="Pfam" id="PF00364"/>
    </source>
</evidence>
<dbReference type="GeneID" id="92769199"/>
<evidence type="ECO:0000313" key="4">
    <source>
        <dbReference type="Proteomes" id="UP001223646"/>
    </source>
</evidence>
<reference evidence="2" key="3">
    <citation type="submission" date="2024-05" db="EMBL/GenBank/DDBJ databases">
        <authorList>
            <person name="Wolfe A."/>
        </authorList>
    </citation>
    <scope>NUCLEOTIDE SEQUENCE</scope>
    <source>
        <strain evidence="2">UMB1064</strain>
    </source>
</reference>
<dbReference type="Proteomes" id="UP001223646">
    <property type="component" value="Unassembled WGS sequence"/>
</dbReference>
<dbReference type="Pfam" id="PF00364">
    <property type="entry name" value="Biotin_lipoyl"/>
    <property type="match status" value="1"/>
</dbReference>
<organism evidence="2 4">
    <name type="scientific">Corynebacterium amycolatum</name>
    <dbReference type="NCBI Taxonomy" id="43765"/>
    <lineage>
        <taxon>Bacteria</taxon>
        <taxon>Bacillati</taxon>
        <taxon>Actinomycetota</taxon>
        <taxon>Actinomycetes</taxon>
        <taxon>Mycobacteriales</taxon>
        <taxon>Corynebacteriaceae</taxon>
        <taxon>Corynebacterium</taxon>
    </lineage>
</organism>